<dbReference type="PANTHER" id="PTHR45690">
    <property type="entry name" value="NACHT, LRR AND PYD DOMAINS-CONTAINING PROTEIN 12"/>
    <property type="match status" value="1"/>
</dbReference>
<name>A0AAW0HRM6_MYOGA</name>
<evidence type="ECO:0000256" key="1">
    <source>
        <dbReference type="ARBA" id="ARBA00004514"/>
    </source>
</evidence>
<evidence type="ECO:0000256" key="6">
    <source>
        <dbReference type="ARBA" id="ARBA00022741"/>
    </source>
</evidence>
<dbReference type="Proteomes" id="UP001488838">
    <property type="component" value="Unassembled WGS sequence"/>
</dbReference>
<evidence type="ECO:0000313" key="10">
    <source>
        <dbReference type="Proteomes" id="UP001488838"/>
    </source>
</evidence>
<comment type="subcellular location">
    <subcellularLocation>
        <location evidence="1">Cytoplasm</location>
        <location evidence="1">Cytosol</location>
    </subcellularLocation>
</comment>
<comment type="similarity">
    <text evidence="2">Belongs to the NLRP family.</text>
</comment>
<evidence type="ECO:0000256" key="2">
    <source>
        <dbReference type="ARBA" id="ARBA00008665"/>
    </source>
</evidence>
<keyword evidence="5" id="KW-0677">Repeat</keyword>
<dbReference type="PRINTS" id="PR00364">
    <property type="entry name" value="DISEASERSIST"/>
</dbReference>
<dbReference type="EMBL" id="JBBHLL010000363">
    <property type="protein sequence ID" value="KAK7804801.1"/>
    <property type="molecule type" value="Genomic_DNA"/>
</dbReference>
<dbReference type="InterPro" id="IPR001611">
    <property type="entry name" value="Leu-rich_rpt"/>
</dbReference>
<evidence type="ECO:0000256" key="7">
    <source>
        <dbReference type="ARBA" id="ARBA00022840"/>
    </source>
</evidence>
<dbReference type="Pfam" id="PF17779">
    <property type="entry name" value="WHD_NOD2"/>
    <property type="match status" value="1"/>
</dbReference>
<feature type="domain" description="NACHT" evidence="8">
    <location>
        <begin position="81"/>
        <end position="390"/>
    </location>
</feature>
<evidence type="ECO:0000256" key="4">
    <source>
        <dbReference type="ARBA" id="ARBA00022614"/>
    </source>
</evidence>
<proteinExistence type="inferred from homology"/>
<dbReference type="GO" id="GO:0006954">
    <property type="term" value="P:inflammatory response"/>
    <property type="evidence" value="ECO:0007669"/>
    <property type="project" value="UniProtKB-KW"/>
</dbReference>
<protein>
    <recommendedName>
        <fullName evidence="8">NACHT domain-containing protein</fullName>
    </recommendedName>
</protein>
<evidence type="ECO:0000259" key="8">
    <source>
        <dbReference type="PROSITE" id="PS50837"/>
    </source>
</evidence>
<comment type="caution">
    <text evidence="9">The sequence shown here is derived from an EMBL/GenBank/DDBJ whole genome shotgun (WGS) entry which is preliminary data.</text>
</comment>
<dbReference type="InterPro" id="IPR050637">
    <property type="entry name" value="NLRP_innate_immun_reg"/>
</dbReference>
<evidence type="ECO:0000313" key="9">
    <source>
        <dbReference type="EMBL" id="KAK7804801.1"/>
    </source>
</evidence>
<dbReference type="Pfam" id="PF05729">
    <property type="entry name" value="NACHT"/>
    <property type="match status" value="1"/>
</dbReference>
<dbReference type="InterPro" id="IPR027417">
    <property type="entry name" value="P-loop_NTPase"/>
</dbReference>
<feature type="non-terminal residue" evidence="9">
    <location>
        <position position="672"/>
    </location>
</feature>
<dbReference type="SUPFAM" id="SSF52047">
    <property type="entry name" value="RNI-like"/>
    <property type="match status" value="1"/>
</dbReference>
<dbReference type="InterPro" id="IPR007111">
    <property type="entry name" value="NACHT_NTPase"/>
</dbReference>
<dbReference type="AlphaFoldDB" id="A0AAW0HRM6"/>
<sequence length="672" mass="76545">SVPKIYQNLEENDDLCKTETLKTEGLLQNFTQLLLLQKSCPRDWESMVGKSWYQCVAEKRGRMIEIQDFFHPSPDTQETPQLVVLQGAAGIGKSTLARQVRRAWGEGQLYRDHFQHVFYFSCRELAQCKQLSLAKLIAKDQTVPPVPIRQILSHPEKLLFILDGIDEPAWVLEDQNPELCLHWSQTQPVHTLLASLLGKSIIPEASLLLTVRTTDLNKIIPSLGQPHWVEVLGFSESGRKEYFYKYFSEKGGAIKAFSLVASDPVLSTLCEVPWVSWLVCTCLKQQMEQGRQLSLPSKTTTALCLKYLSLILPDQALLTQLRGLCSLAAKGICRRRTLFSERDLCEQGLSGDVIGTFLKIGILQKQPSSLSYSFSHLCLQEFFAAMFCILRNNEEKCGDMKIDRIVKTLIEVYGRDDLFEAPTIRFLFGLLSKQRVKEMEKIFITRLPLDTIWKMLYKARALPEHLHLCSLGLFHCFYETQNEGFLTKVMHDLQTIKVCDPTDMAYPVFQTNVNHLVVQTDMELMVVTFCIKFCRHVKRLQLSGYGQQRPTLLAPRMVLSRWIPFTDTSWQILFSTLEITGSLEELDLSGNPMSYLSLWRLCRTLRCPGCRLKRLWLVNCGLTSSHCEDLASVLSASSSLTELDLQLNDLGDRGVRQLCEGLRNPACNITIL</sequence>
<feature type="non-terminal residue" evidence="9">
    <location>
        <position position="1"/>
    </location>
</feature>
<evidence type="ECO:0000256" key="3">
    <source>
        <dbReference type="ARBA" id="ARBA00022490"/>
    </source>
</evidence>
<reference evidence="9 10" key="1">
    <citation type="journal article" date="2023" name="bioRxiv">
        <title>Conserved and derived expression patterns and positive selection on dental genes reveal complex evolutionary context of ever-growing rodent molars.</title>
        <authorList>
            <person name="Calamari Z.T."/>
            <person name="Song A."/>
            <person name="Cohen E."/>
            <person name="Akter M."/>
            <person name="Roy R.D."/>
            <person name="Hallikas O."/>
            <person name="Christensen M.M."/>
            <person name="Li P."/>
            <person name="Marangoni P."/>
            <person name="Jernvall J."/>
            <person name="Klein O.D."/>
        </authorList>
    </citation>
    <scope>NUCLEOTIDE SEQUENCE [LARGE SCALE GENOMIC DNA]</scope>
    <source>
        <strain evidence="9">V071</strain>
    </source>
</reference>
<keyword evidence="4" id="KW-0433">Leucine-rich repeat</keyword>
<keyword evidence="3" id="KW-0963">Cytoplasm</keyword>
<dbReference type="SMART" id="SM00368">
    <property type="entry name" value="LRR_RI"/>
    <property type="match status" value="3"/>
</dbReference>
<gene>
    <name evidence="9" type="ORF">U0070_023067</name>
</gene>
<organism evidence="9 10">
    <name type="scientific">Myodes glareolus</name>
    <name type="common">Bank vole</name>
    <name type="synonym">Clethrionomys glareolus</name>
    <dbReference type="NCBI Taxonomy" id="447135"/>
    <lineage>
        <taxon>Eukaryota</taxon>
        <taxon>Metazoa</taxon>
        <taxon>Chordata</taxon>
        <taxon>Craniata</taxon>
        <taxon>Vertebrata</taxon>
        <taxon>Euteleostomi</taxon>
        <taxon>Mammalia</taxon>
        <taxon>Eutheria</taxon>
        <taxon>Euarchontoglires</taxon>
        <taxon>Glires</taxon>
        <taxon>Rodentia</taxon>
        <taxon>Myomorpha</taxon>
        <taxon>Muroidea</taxon>
        <taxon>Cricetidae</taxon>
        <taxon>Arvicolinae</taxon>
        <taxon>Myodes</taxon>
    </lineage>
</organism>
<dbReference type="GO" id="GO:0045087">
    <property type="term" value="P:innate immune response"/>
    <property type="evidence" value="ECO:0007669"/>
    <property type="project" value="UniProtKB-KW"/>
</dbReference>
<dbReference type="InterPro" id="IPR041075">
    <property type="entry name" value="NOD1/2_WH"/>
</dbReference>
<dbReference type="PROSITE" id="PS50837">
    <property type="entry name" value="NACHT"/>
    <property type="match status" value="1"/>
</dbReference>
<dbReference type="SUPFAM" id="SSF52540">
    <property type="entry name" value="P-loop containing nucleoside triphosphate hydrolases"/>
    <property type="match status" value="1"/>
</dbReference>
<accession>A0AAW0HRM6</accession>
<dbReference type="GO" id="GO:0050727">
    <property type="term" value="P:regulation of inflammatory response"/>
    <property type="evidence" value="ECO:0007669"/>
    <property type="project" value="TreeGrafter"/>
</dbReference>
<dbReference type="InterPro" id="IPR041267">
    <property type="entry name" value="NLRP_HD2"/>
</dbReference>
<keyword evidence="7" id="KW-0067">ATP-binding</keyword>
<dbReference type="GO" id="GO:0005524">
    <property type="term" value="F:ATP binding"/>
    <property type="evidence" value="ECO:0007669"/>
    <property type="project" value="UniProtKB-KW"/>
</dbReference>
<evidence type="ECO:0000256" key="5">
    <source>
        <dbReference type="ARBA" id="ARBA00022737"/>
    </source>
</evidence>
<keyword evidence="10" id="KW-1185">Reference proteome</keyword>
<dbReference type="InterPro" id="IPR032675">
    <property type="entry name" value="LRR_dom_sf"/>
</dbReference>
<keyword evidence="6" id="KW-0547">Nucleotide-binding</keyword>
<dbReference type="FunFam" id="3.40.50.300:FF:000897">
    <property type="entry name" value="NLR family pyrin domain containing 1"/>
    <property type="match status" value="1"/>
</dbReference>
<dbReference type="PANTHER" id="PTHR45690:SF15">
    <property type="entry name" value="NACHT, LRR AND PYD DOMAINS-CONTAINING PROTEIN 14"/>
    <property type="match status" value="1"/>
</dbReference>
<dbReference type="Pfam" id="PF17776">
    <property type="entry name" value="NLRC4_HD2"/>
    <property type="match status" value="1"/>
</dbReference>
<dbReference type="Pfam" id="PF13516">
    <property type="entry name" value="LRR_6"/>
    <property type="match status" value="1"/>
</dbReference>
<dbReference type="GO" id="GO:0005829">
    <property type="term" value="C:cytosol"/>
    <property type="evidence" value="ECO:0007669"/>
    <property type="project" value="UniProtKB-SubCell"/>
</dbReference>
<dbReference type="Gene3D" id="3.80.10.10">
    <property type="entry name" value="Ribonuclease Inhibitor"/>
    <property type="match status" value="1"/>
</dbReference>
<dbReference type="Gene3D" id="3.40.50.300">
    <property type="entry name" value="P-loop containing nucleotide triphosphate hydrolases"/>
    <property type="match status" value="1"/>
</dbReference>